<keyword evidence="1" id="KW-0812">Transmembrane</keyword>
<sequence>MTPQAISTWLALVIAGVASLIVTLWSDSKIWSIDYAVTLIALEIPAFMFYQLSQHGNIENSISSIEESIIRLNQNVNIIEGSIDKVELIGNAKVVEAEEFYSELLEAAKSAKKQLCFSSFMFYDVRLSGVPAMKKYFEAQKDFMNNNNLDIRRVVTIESISKLKWVLEKIIEPNKNIDDFTLRHVPFGLYHRNQKPSKDNFPILLNVQIIDKKKVFIVNPSRGAHYNSDDKSVYIKTINSEAIGTVFKEYYDSLWGKCDTLLEKKEIKVKILQNILDHFESEENLDDYKTCQQKIDSLRAET</sequence>
<gene>
    <name evidence="2" type="ORF">PMH09_04380</name>
</gene>
<feature type="transmembrane region" description="Helical" evidence="1">
    <location>
        <begin position="6"/>
        <end position="26"/>
    </location>
</feature>
<dbReference type="EMBL" id="JAQOSQ010000002">
    <property type="protein sequence ID" value="MDJ1182423.1"/>
    <property type="molecule type" value="Genomic_DNA"/>
</dbReference>
<evidence type="ECO:0000256" key="1">
    <source>
        <dbReference type="SAM" id="Phobius"/>
    </source>
</evidence>
<organism evidence="2 3">
    <name type="scientific">Roseofilum casamattae BLCC-M143</name>
    <dbReference type="NCBI Taxonomy" id="3022442"/>
    <lineage>
        <taxon>Bacteria</taxon>
        <taxon>Bacillati</taxon>
        <taxon>Cyanobacteriota</taxon>
        <taxon>Cyanophyceae</taxon>
        <taxon>Desertifilales</taxon>
        <taxon>Desertifilaceae</taxon>
        <taxon>Roseofilum</taxon>
        <taxon>Roseofilum casamattae</taxon>
    </lineage>
</organism>
<evidence type="ECO:0000313" key="3">
    <source>
        <dbReference type="Proteomes" id="UP001232992"/>
    </source>
</evidence>
<feature type="transmembrane region" description="Helical" evidence="1">
    <location>
        <begin position="33"/>
        <end position="52"/>
    </location>
</feature>
<protein>
    <submittedName>
        <fullName evidence="2">Uncharacterized protein</fullName>
    </submittedName>
</protein>
<keyword evidence="3" id="KW-1185">Reference proteome</keyword>
<comment type="caution">
    <text evidence="2">The sequence shown here is derived from an EMBL/GenBank/DDBJ whole genome shotgun (WGS) entry which is preliminary data.</text>
</comment>
<evidence type="ECO:0000313" key="2">
    <source>
        <dbReference type="EMBL" id="MDJ1182423.1"/>
    </source>
</evidence>
<name>A0ABT7BVZ0_9CYAN</name>
<dbReference type="Proteomes" id="UP001232992">
    <property type="component" value="Unassembled WGS sequence"/>
</dbReference>
<keyword evidence="1" id="KW-0472">Membrane</keyword>
<keyword evidence="1" id="KW-1133">Transmembrane helix</keyword>
<reference evidence="2 3" key="1">
    <citation type="submission" date="2023-01" db="EMBL/GenBank/DDBJ databases">
        <title>Novel diversity within Roseofilum (Cyanobacteria; Desertifilaceae) from marine benthic mats with descriptions of four novel species.</title>
        <authorList>
            <person name="Wang Y."/>
            <person name="Berthold D.E."/>
            <person name="Hu J."/>
            <person name="Lefler F.W."/>
            <person name="Laughinghouse H.D. IV."/>
        </authorList>
    </citation>
    <scope>NUCLEOTIDE SEQUENCE [LARGE SCALE GENOMIC DNA]</scope>
    <source>
        <strain evidence="2 3">BLCC-M143</strain>
    </source>
</reference>
<accession>A0ABT7BVZ0</accession>
<proteinExistence type="predicted"/>